<dbReference type="InterPro" id="IPR017452">
    <property type="entry name" value="GPCR_Rhodpsn_7TM"/>
</dbReference>
<evidence type="ECO:0000256" key="5">
    <source>
        <dbReference type="SAM" id="Phobius"/>
    </source>
</evidence>
<dbReference type="OrthoDB" id="5797125at2759"/>
<name>A0A9P1NAV1_9PELO</name>
<feature type="transmembrane region" description="Helical" evidence="5">
    <location>
        <begin position="310"/>
        <end position="330"/>
    </location>
</feature>
<feature type="transmembrane region" description="Helical" evidence="5">
    <location>
        <begin position="88"/>
        <end position="108"/>
    </location>
</feature>
<organism evidence="7 8">
    <name type="scientific">Caenorhabditis angaria</name>
    <dbReference type="NCBI Taxonomy" id="860376"/>
    <lineage>
        <taxon>Eukaryota</taxon>
        <taxon>Metazoa</taxon>
        <taxon>Ecdysozoa</taxon>
        <taxon>Nematoda</taxon>
        <taxon>Chromadorea</taxon>
        <taxon>Rhabditida</taxon>
        <taxon>Rhabditina</taxon>
        <taxon>Rhabditomorpha</taxon>
        <taxon>Rhabditoidea</taxon>
        <taxon>Rhabditidae</taxon>
        <taxon>Peloderinae</taxon>
        <taxon>Caenorhabditis</taxon>
    </lineage>
</organism>
<feature type="domain" description="G-protein coupled receptors family 1 profile" evidence="6">
    <location>
        <begin position="74"/>
        <end position="371"/>
    </location>
</feature>
<dbReference type="AlphaFoldDB" id="A0A9P1NAV1"/>
<dbReference type="SUPFAM" id="SSF81321">
    <property type="entry name" value="Family A G protein-coupled receptor-like"/>
    <property type="match status" value="1"/>
</dbReference>
<evidence type="ECO:0000313" key="8">
    <source>
        <dbReference type="Proteomes" id="UP001152747"/>
    </source>
</evidence>
<feature type="transmembrane region" description="Helical" evidence="5">
    <location>
        <begin position="183"/>
        <end position="202"/>
    </location>
</feature>
<keyword evidence="4 5" id="KW-0472">Membrane</keyword>
<keyword evidence="3 5" id="KW-1133">Transmembrane helix</keyword>
<dbReference type="GO" id="GO:0016020">
    <property type="term" value="C:membrane"/>
    <property type="evidence" value="ECO:0007669"/>
    <property type="project" value="UniProtKB-SubCell"/>
</dbReference>
<comment type="caution">
    <text evidence="7">The sequence shown here is derived from an EMBL/GenBank/DDBJ whole genome shotgun (WGS) entry which is preliminary data.</text>
</comment>
<evidence type="ECO:0000313" key="7">
    <source>
        <dbReference type="EMBL" id="CAI5456100.1"/>
    </source>
</evidence>
<sequence length="418" mass="48959">MKINWLNNTDMTYSYFVTVIDPNVNMTESLQVAHSNMNIQCYFEPKVHDHTLYFQLCNLNRYLLLPIAISGIFCNACALVFLYRPPKITSGVFVYLKALLILDHLMLISTLAKHMIPQICDTQYDPSHTFFGVCHLHRRFMRYPMPKIESLISTWHVWTIAALSAHRYWKISRPVISRLRDTVSLAHTLLFIMLSIVFIYQMPNFLIELELRFKPKFQIIHRRAATQVMNKYRFIYHSILDPLVINVIPFLIMCYFSLMTLAEIYRSRFNTYQNLSYSSREHRPSSSSHPLAGCFPKKAELLRQKQEIRATFLIVVIILLYLCFHSLKLYSMGRKWQLLLTSGCPTRRDYYQSHLSDVLSMISASVNAFVFIAFTNHLKTYIQLLLRKTSRTFSNSSENPPISPKTITSIESYNHFSI</sequence>
<dbReference type="Gene3D" id="1.20.1070.10">
    <property type="entry name" value="Rhodopsin 7-helix transmembrane proteins"/>
    <property type="match status" value="1"/>
</dbReference>
<feature type="transmembrane region" description="Helical" evidence="5">
    <location>
        <begin position="62"/>
        <end position="82"/>
    </location>
</feature>
<evidence type="ECO:0000256" key="2">
    <source>
        <dbReference type="ARBA" id="ARBA00022692"/>
    </source>
</evidence>
<keyword evidence="8" id="KW-1185">Reference proteome</keyword>
<dbReference type="InterPro" id="IPR052954">
    <property type="entry name" value="GPCR-Ligand_Int"/>
</dbReference>
<reference evidence="7" key="1">
    <citation type="submission" date="2022-11" db="EMBL/GenBank/DDBJ databases">
        <authorList>
            <person name="Kikuchi T."/>
        </authorList>
    </citation>
    <scope>NUCLEOTIDE SEQUENCE</scope>
    <source>
        <strain evidence="7">PS1010</strain>
    </source>
</reference>
<dbReference type="PANTHER" id="PTHR46641">
    <property type="entry name" value="FMRFAMIDE RECEPTOR-RELATED"/>
    <property type="match status" value="1"/>
</dbReference>
<dbReference type="PANTHER" id="PTHR46641:SF6">
    <property type="entry name" value="G-PROTEIN COUPLED RECEPTORS FAMILY 1 PROFILE DOMAIN-CONTAINING PROTEIN"/>
    <property type="match status" value="1"/>
</dbReference>
<gene>
    <name evidence="7" type="ORF">CAMP_LOCUS18737</name>
</gene>
<evidence type="ECO:0000256" key="1">
    <source>
        <dbReference type="ARBA" id="ARBA00004370"/>
    </source>
</evidence>
<dbReference type="EMBL" id="CANHGI010000006">
    <property type="protein sequence ID" value="CAI5456100.1"/>
    <property type="molecule type" value="Genomic_DNA"/>
</dbReference>
<dbReference type="PROSITE" id="PS50262">
    <property type="entry name" value="G_PROTEIN_RECEP_F1_2"/>
    <property type="match status" value="1"/>
</dbReference>
<evidence type="ECO:0000256" key="3">
    <source>
        <dbReference type="ARBA" id="ARBA00022989"/>
    </source>
</evidence>
<comment type="subcellular location">
    <subcellularLocation>
        <location evidence="1">Membrane</location>
    </subcellularLocation>
</comment>
<proteinExistence type="predicted"/>
<accession>A0A9P1NAV1</accession>
<evidence type="ECO:0000259" key="6">
    <source>
        <dbReference type="PROSITE" id="PS50262"/>
    </source>
</evidence>
<evidence type="ECO:0000256" key="4">
    <source>
        <dbReference type="ARBA" id="ARBA00023136"/>
    </source>
</evidence>
<feature type="transmembrane region" description="Helical" evidence="5">
    <location>
        <begin position="243"/>
        <end position="265"/>
    </location>
</feature>
<keyword evidence="2 5" id="KW-0812">Transmembrane</keyword>
<protein>
    <recommendedName>
        <fullName evidence="6">G-protein coupled receptors family 1 profile domain-containing protein</fullName>
    </recommendedName>
</protein>
<dbReference type="Proteomes" id="UP001152747">
    <property type="component" value="Unassembled WGS sequence"/>
</dbReference>
<feature type="transmembrane region" description="Helical" evidence="5">
    <location>
        <begin position="358"/>
        <end position="378"/>
    </location>
</feature>